<comment type="caution">
    <text evidence="1">The sequence shown here is derived from an EMBL/GenBank/DDBJ whole genome shotgun (WGS) entry which is preliminary data.</text>
</comment>
<accession>A0A556V6H0</accession>
<evidence type="ECO:0000313" key="2">
    <source>
        <dbReference type="Proteomes" id="UP000319801"/>
    </source>
</evidence>
<dbReference type="AlphaFoldDB" id="A0A556V6H0"/>
<protein>
    <submittedName>
        <fullName evidence="1">Uncharacterized protein</fullName>
    </submittedName>
</protein>
<proteinExistence type="predicted"/>
<gene>
    <name evidence="1" type="ORF">Baya_13499</name>
</gene>
<evidence type="ECO:0000313" key="1">
    <source>
        <dbReference type="EMBL" id="TSW35255.1"/>
    </source>
</evidence>
<reference evidence="1 2" key="1">
    <citation type="journal article" date="2019" name="Genome Biol. Evol.">
        <title>Whole-Genome Sequencing of the Giant Devil Catfish, Bagarius yarrelli.</title>
        <authorList>
            <person name="Jiang W."/>
            <person name="Lv Y."/>
            <person name="Cheng L."/>
            <person name="Yang K."/>
            <person name="Chao B."/>
            <person name="Wang X."/>
            <person name="Li Y."/>
            <person name="Pan X."/>
            <person name="You X."/>
            <person name="Zhang Y."/>
            <person name="Yang J."/>
            <person name="Li J."/>
            <person name="Zhang X."/>
            <person name="Liu S."/>
            <person name="Sun C."/>
            <person name="Yang J."/>
            <person name="Shi Q."/>
        </authorList>
    </citation>
    <scope>NUCLEOTIDE SEQUENCE [LARGE SCALE GENOMIC DNA]</scope>
    <source>
        <strain evidence="1">JWS20170419001</strain>
        <tissue evidence="1">Muscle</tissue>
    </source>
</reference>
<dbReference type="EMBL" id="VCAZ01000132">
    <property type="protein sequence ID" value="TSW35255.1"/>
    <property type="molecule type" value="Genomic_DNA"/>
</dbReference>
<keyword evidence="2" id="KW-1185">Reference proteome</keyword>
<sequence length="86" mass="9281">MSPLSLGLTVSLEALGKRHSSKVSYGKAVETSGPIVPRRLVAGETRLKVPERGSKGRAARGACDEMRAVRYAQCTFTPEALHFPKI</sequence>
<organism evidence="1 2">
    <name type="scientific">Bagarius yarrelli</name>
    <name type="common">Goonch</name>
    <name type="synonym">Bagrus yarrelli</name>
    <dbReference type="NCBI Taxonomy" id="175774"/>
    <lineage>
        <taxon>Eukaryota</taxon>
        <taxon>Metazoa</taxon>
        <taxon>Chordata</taxon>
        <taxon>Craniata</taxon>
        <taxon>Vertebrata</taxon>
        <taxon>Euteleostomi</taxon>
        <taxon>Actinopterygii</taxon>
        <taxon>Neopterygii</taxon>
        <taxon>Teleostei</taxon>
        <taxon>Ostariophysi</taxon>
        <taxon>Siluriformes</taxon>
        <taxon>Sisoridae</taxon>
        <taxon>Sisorinae</taxon>
        <taxon>Bagarius</taxon>
    </lineage>
</organism>
<dbReference type="Proteomes" id="UP000319801">
    <property type="component" value="Unassembled WGS sequence"/>
</dbReference>
<name>A0A556V6H0_BAGYA</name>